<dbReference type="GO" id="GO:0000502">
    <property type="term" value="C:proteasome complex"/>
    <property type="evidence" value="ECO:0007669"/>
    <property type="project" value="UniProtKB-KW"/>
</dbReference>
<proteinExistence type="inferred from homology"/>
<protein>
    <recommendedName>
        <fullName evidence="2">Proteasome inhibitor PI31 subunit</fullName>
    </recommendedName>
</protein>
<evidence type="ECO:0000313" key="6">
    <source>
        <dbReference type="EMBL" id="KAK7091725.1"/>
    </source>
</evidence>
<comment type="caution">
    <text evidence="6">The sequence shown here is derived from an EMBL/GenBank/DDBJ whole genome shotgun (WGS) entry which is preliminary data.</text>
</comment>
<dbReference type="InterPro" id="IPR021625">
    <property type="entry name" value="PI31_Prot_N"/>
</dbReference>
<name>A0AAN9AR99_9CAEN</name>
<dbReference type="GO" id="GO:0043161">
    <property type="term" value="P:proteasome-mediated ubiquitin-dependent protein catabolic process"/>
    <property type="evidence" value="ECO:0007669"/>
    <property type="project" value="InterPro"/>
</dbReference>
<dbReference type="GO" id="GO:0004866">
    <property type="term" value="F:endopeptidase inhibitor activity"/>
    <property type="evidence" value="ECO:0007669"/>
    <property type="project" value="InterPro"/>
</dbReference>
<dbReference type="Pfam" id="PF11566">
    <property type="entry name" value="PI31_Prot_N"/>
    <property type="match status" value="1"/>
</dbReference>
<dbReference type="PANTHER" id="PTHR13266:SF1">
    <property type="entry name" value="PROTEASOME INHIBITOR PI31 SUBUNIT"/>
    <property type="match status" value="1"/>
</dbReference>
<dbReference type="Proteomes" id="UP001374579">
    <property type="component" value="Unassembled WGS sequence"/>
</dbReference>
<evidence type="ECO:0000256" key="4">
    <source>
        <dbReference type="SAM" id="MobiDB-lite"/>
    </source>
</evidence>
<feature type="region of interest" description="Disordered" evidence="4">
    <location>
        <begin position="134"/>
        <end position="193"/>
    </location>
</feature>
<organism evidence="6 7">
    <name type="scientific">Littorina saxatilis</name>
    <dbReference type="NCBI Taxonomy" id="31220"/>
    <lineage>
        <taxon>Eukaryota</taxon>
        <taxon>Metazoa</taxon>
        <taxon>Spiralia</taxon>
        <taxon>Lophotrochozoa</taxon>
        <taxon>Mollusca</taxon>
        <taxon>Gastropoda</taxon>
        <taxon>Caenogastropoda</taxon>
        <taxon>Littorinimorpha</taxon>
        <taxon>Littorinoidea</taxon>
        <taxon>Littorinidae</taxon>
        <taxon>Littorina</taxon>
    </lineage>
</organism>
<keyword evidence="3" id="KW-0647">Proteasome</keyword>
<dbReference type="InterPro" id="IPR045128">
    <property type="entry name" value="PI31-like"/>
</dbReference>
<dbReference type="Gene3D" id="3.40.1000.30">
    <property type="match status" value="1"/>
</dbReference>
<sequence>MTLPGFELLYSSVQSQLRSPQDAIVSAIHWNIISCGFKLTGVGENPASERLNTETLPNGWNSGEIYVLHYETTNTDPKQSYLLKILPVDQSLLLHFQRENDENVTTLELPVQEYTSEDLSSVTSAFRNMDRLNNRVRDSMIDPAMGASSSSSARGGADKSEPKSSPKGKKKDKNKSPLLIETGPSGYQPRPMQPAWGGGMGGMDPFSVGRSDLDPLAGMGGPGMGGGGMIMDPRRSGGVGLGGPARGGGIHPGSLPPGSVPAGARFDHIGPPGMRSGPDPDHEQPPGYDDMFM</sequence>
<keyword evidence="7" id="KW-1185">Reference proteome</keyword>
<dbReference type="EMBL" id="JBAMIC010000022">
    <property type="protein sequence ID" value="KAK7091725.1"/>
    <property type="molecule type" value="Genomic_DNA"/>
</dbReference>
<dbReference type="GO" id="GO:0070628">
    <property type="term" value="F:proteasome binding"/>
    <property type="evidence" value="ECO:0007669"/>
    <property type="project" value="InterPro"/>
</dbReference>
<accession>A0AAN9AR99</accession>
<gene>
    <name evidence="6" type="ORF">V1264_009372</name>
</gene>
<dbReference type="AlphaFoldDB" id="A0AAN9AR99"/>
<feature type="compositionally biased region" description="Gly residues" evidence="4">
    <location>
        <begin position="237"/>
        <end position="251"/>
    </location>
</feature>
<evidence type="ECO:0000256" key="3">
    <source>
        <dbReference type="ARBA" id="ARBA00022942"/>
    </source>
</evidence>
<reference evidence="6 7" key="1">
    <citation type="submission" date="2024-02" db="EMBL/GenBank/DDBJ databases">
        <title>Chromosome-scale genome assembly of the rough periwinkle Littorina saxatilis.</title>
        <authorList>
            <person name="De Jode A."/>
            <person name="Faria R."/>
            <person name="Formenti G."/>
            <person name="Sims Y."/>
            <person name="Smith T.P."/>
            <person name="Tracey A."/>
            <person name="Wood J.M.D."/>
            <person name="Zagrodzka Z.B."/>
            <person name="Johannesson K."/>
            <person name="Butlin R.K."/>
            <person name="Leder E.H."/>
        </authorList>
    </citation>
    <scope>NUCLEOTIDE SEQUENCE [LARGE SCALE GENOMIC DNA]</scope>
    <source>
        <strain evidence="6">Snail1</strain>
        <tissue evidence="6">Muscle</tissue>
    </source>
</reference>
<evidence type="ECO:0000313" key="7">
    <source>
        <dbReference type="Proteomes" id="UP001374579"/>
    </source>
</evidence>
<evidence type="ECO:0000256" key="1">
    <source>
        <dbReference type="ARBA" id="ARBA00006405"/>
    </source>
</evidence>
<evidence type="ECO:0000256" key="2">
    <source>
        <dbReference type="ARBA" id="ARBA00015575"/>
    </source>
</evidence>
<dbReference type="PANTHER" id="PTHR13266">
    <property type="entry name" value="PROTEASOME INHIBITOR"/>
    <property type="match status" value="1"/>
</dbReference>
<feature type="region of interest" description="Disordered" evidence="4">
    <location>
        <begin position="234"/>
        <end position="293"/>
    </location>
</feature>
<comment type="similarity">
    <text evidence="1">Belongs to the proteasome inhibitor PI31 family.</text>
</comment>
<evidence type="ECO:0000259" key="5">
    <source>
        <dbReference type="Pfam" id="PF11566"/>
    </source>
</evidence>
<feature type="compositionally biased region" description="Low complexity" evidence="4">
    <location>
        <begin position="146"/>
        <end position="155"/>
    </location>
</feature>
<feature type="domain" description="PI31 proteasome regulator N-terminal" evidence="5">
    <location>
        <begin position="14"/>
        <end position="145"/>
    </location>
</feature>